<feature type="compositionally biased region" description="Polar residues" evidence="1">
    <location>
        <begin position="14"/>
        <end position="25"/>
    </location>
</feature>
<organism evidence="2 3">
    <name type="scientific">Austropuccinia psidii MF-1</name>
    <dbReference type="NCBI Taxonomy" id="1389203"/>
    <lineage>
        <taxon>Eukaryota</taxon>
        <taxon>Fungi</taxon>
        <taxon>Dikarya</taxon>
        <taxon>Basidiomycota</taxon>
        <taxon>Pucciniomycotina</taxon>
        <taxon>Pucciniomycetes</taxon>
        <taxon>Pucciniales</taxon>
        <taxon>Sphaerophragmiaceae</taxon>
        <taxon>Austropuccinia</taxon>
    </lineage>
</organism>
<dbReference type="OrthoDB" id="2961286at2759"/>
<dbReference type="AlphaFoldDB" id="A0A9Q3IAY3"/>
<evidence type="ECO:0000313" key="2">
    <source>
        <dbReference type="EMBL" id="MBW0532179.1"/>
    </source>
</evidence>
<reference evidence="2" key="1">
    <citation type="submission" date="2021-03" db="EMBL/GenBank/DDBJ databases">
        <title>Draft genome sequence of rust myrtle Austropuccinia psidii MF-1, a brazilian biotype.</title>
        <authorList>
            <person name="Quecine M.C."/>
            <person name="Pachon D.M.R."/>
            <person name="Bonatelli M.L."/>
            <person name="Correr F.H."/>
            <person name="Franceschini L.M."/>
            <person name="Leite T.F."/>
            <person name="Margarido G.R.A."/>
            <person name="Almeida C.A."/>
            <person name="Ferrarezi J.A."/>
            <person name="Labate C.A."/>
        </authorList>
    </citation>
    <scope>NUCLEOTIDE SEQUENCE</scope>
    <source>
        <strain evidence="2">MF-1</strain>
    </source>
</reference>
<accession>A0A9Q3IAY3</accession>
<protein>
    <submittedName>
        <fullName evidence="2">Uncharacterized protein</fullName>
    </submittedName>
</protein>
<gene>
    <name evidence="2" type="ORF">O181_071894</name>
</gene>
<feature type="compositionally biased region" description="Basic residues" evidence="1">
    <location>
        <begin position="1"/>
        <end position="13"/>
    </location>
</feature>
<evidence type="ECO:0000256" key="1">
    <source>
        <dbReference type="SAM" id="MobiDB-lite"/>
    </source>
</evidence>
<proteinExistence type="predicted"/>
<dbReference type="Proteomes" id="UP000765509">
    <property type="component" value="Unassembled WGS sequence"/>
</dbReference>
<name>A0A9Q3IAY3_9BASI</name>
<feature type="region of interest" description="Disordered" evidence="1">
    <location>
        <begin position="1"/>
        <end position="51"/>
    </location>
</feature>
<dbReference type="EMBL" id="AVOT02037489">
    <property type="protein sequence ID" value="MBW0532179.1"/>
    <property type="molecule type" value="Genomic_DNA"/>
</dbReference>
<comment type="caution">
    <text evidence="2">The sequence shown here is derived from an EMBL/GenBank/DDBJ whole genome shotgun (WGS) entry which is preliminary data.</text>
</comment>
<keyword evidence="3" id="KW-1185">Reference proteome</keyword>
<evidence type="ECO:0000313" key="3">
    <source>
        <dbReference type="Proteomes" id="UP000765509"/>
    </source>
</evidence>
<sequence length="266" mass="30630">MERPARRHGKKTKPSQFSPETTGDATTERILRPQQPSPSPTPKTFATSTPGTLPRAAIFAKRVHITTPTQQPERATIPIRKIVKIKGKDFNLSFDGSDVEDFIKRAERIISIEGANERYLAMQIAFWSEDKDIRYEIEGIPGHEMEDSDQLKKEIISKLGKVEPERRHRKDSLTRLFNQTQQEGGVEILSQYRKFIGEYDIISKYLLKYGYIQKENNHQEDLFSSLSPEITSSTTKERIKDRTMVQARDGGYILPEMDILRNYIEA</sequence>